<dbReference type="EnsemblPlants" id="KQK98098">
    <property type="protein sequence ID" value="KQK98098"/>
    <property type="gene ID" value="SETIT_012031mg"/>
</dbReference>
<feature type="domain" description="Transposase MuDR plant" evidence="2">
    <location>
        <begin position="243"/>
        <end position="295"/>
    </location>
</feature>
<feature type="region of interest" description="Disordered" evidence="1">
    <location>
        <begin position="215"/>
        <end position="241"/>
    </location>
</feature>
<dbReference type="OMA" id="YVEDPAM"/>
<feature type="compositionally biased region" description="Acidic residues" evidence="1">
    <location>
        <begin position="110"/>
        <end position="131"/>
    </location>
</feature>
<dbReference type="AlphaFoldDB" id="K3YCT1"/>
<dbReference type="Pfam" id="PF03108">
    <property type="entry name" value="DBD_Tnp_Mut"/>
    <property type="match status" value="1"/>
</dbReference>
<proteinExistence type="predicted"/>
<dbReference type="InParanoid" id="K3YCT1"/>
<dbReference type="EMBL" id="AGNK02004429">
    <property type="status" value="NOT_ANNOTATED_CDS"/>
    <property type="molecule type" value="Genomic_DNA"/>
</dbReference>
<dbReference type="FunCoup" id="K3YCT1">
    <property type="interactions" value="304"/>
</dbReference>
<keyword evidence="4" id="KW-1185">Reference proteome</keyword>
<protein>
    <recommendedName>
        <fullName evidence="2">Transposase MuDR plant domain-containing protein</fullName>
    </recommendedName>
</protein>
<dbReference type="HOGENOM" id="CLU_041880_0_0_1"/>
<dbReference type="Proteomes" id="UP000004995">
    <property type="component" value="Unassembled WGS sequence"/>
</dbReference>
<feature type="compositionally biased region" description="Acidic residues" evidence="1">
    <location>
        <begin position="224"/>
        <end position="236"/>
    </location>
</feature>
<sequence length="384" mass="44599">MDNMNYLPVRFQLGGEFVHHGETIDFMGGDEAWSYIERKKVSVCEIVANLKRHMIITDKDLAFLHWLFPGKELVNSLRPLYDDKECSYMLECTTGGAIANVYAEVVHENSEEEDDSDLENQVEEKEESGSEGDDHVISIPIAISSPSKDLERYISFKDWEGDDLENLEEDEEAKQYRRHVKMVKKGIKGREDIYEALVQARHQVPQLYVDEDLDVGNDTPYFDSSEEASYDDDEGPEISGGREEFKQGMVNYGLTMKRHITFPKDEKRRIRAKCSWYGCPWMIYGSYSSKCDWFQVQTYTPHHKCPQKRDNKLVTARRIADKYESLIKANPSWKLQDLKEKRIYDAAKEEYPKLFDYQLEILRSNPGSTVAISLDPKIVIKHVF</sequence>
<evidence type="ECO:0000313" key="4">
    <source>
        <dbReference type="Proteomes" id="UP000004995"/>
    </source>
</evidence>
<evidence type="ECO:0000256" key="1">
    <source>
        <dbReference type="SAM" id="MobiDB-lite"/>
    </source>
</evidence>
<dbReference type="Gramene" id="KQK98098">
    <property type="protein sequence ID" value="KQK98098"/>
    <property type="gene ID" value="SETIT_012031mg"/>
</dbReference>
<name>K3YCT1_SETIT</name>
<dbReference type="PANTHER" id="PTHR31973:SF187">
    <property type="entry name" value="MUTATOR TRANSPOSASE MUDRA PROTEIN"/>
    <property type="match status" value="1"/>
</dbReference>
<organism evidence="3 4">
    <name type="scientific">Setaria italica</name>
    <name type="common">Foxtail millet</name>
    <name type="synonym">Panicum italicum</name>
    <dbReference type="NCBI Taxonomy" id="4555"/>
    <lineage>
        <taxon>Eukaryota</taxon>
        <taxon>Viridiplantae</taxon>
        <taxon>Streptophyta</taxon>
        <taxon>Embryophyta</taxon>
        <taxon>Tracheophyta</taxon>
        <taxon>Spermatophyta</taxon>
        <taxon>Magnoliopsida</taxon>
        <taxon>Liliopsida</taxon>
        <taxon>Poales</taxon>
        <taxon>Poaceae</taxon>
        <taxon>PACMAD clade</taxon>
        <taxon>Panicoideae</taxon>
        <taxon>Panicodae</taxon>
        <taxon>Paniceae</taxon>
        <taxon>Cenchrinae</taxon>
        <taxon>Setaria</taxon>
    </lineage>
</organism>
<feature type="region of interest" description="Disordered" evidence="1">
    <location>
        <begin position="109"/>
        <end position="134"/>
    </location>
</feature>
<dbReference type="InterPro" id="IPR004332">
    <property type="entry name" value="Transposase_MuDR"/>
</dbReference>
<reference evidence="3" key="2">
    <citation type="submission" date="2018-08" db="UniProtKB">
        <authorList>
            <consortium name="EnsemblPlants"/>
        </authorList>
    </citation>
    <scope>IDENTIFICATION</scope>
    <source>
        <strain evidence="3">Yugu1</strain>
    </source>
</reference>
<dbReference type="eggNOG" id="ENOG502QU1T">
    <property type="taxonomic scope" value="Eukaryota"/>
</dbReference>
<reference evidence="4" key="1">
    <citation type="journal article" date="2012" name="Nat. Biotechnol.">
        <title>Reference genome sequence of the model plant Setaria.</title>
        <authorList>
            <person name="Bennetzen J.L."/>
            <person name="Schmutz J."/>
            <person name="Wang H."/>
            <person name="Percifield R."/>
            <person name="Hawkins J."/>
            <person name="Pontaroli A.C."/>
            <person name="Estep M."/>
            <person name="Feng L."/>
            <person name="Vaughn J.N."/>
            <person name="Grimwood J."/>
            <person name="Jenkins J."/>
            <person name="Barry K."/>
            <person name="Lindquist E."/>
            <person name="Hellsten U."/>
            <person name="Deshpande S."/>
            <person name="Wang X."/>
            <person name="Wu X."/>
            <person name="Mitros T."/>
            <person name="Triplett J."/>
            <person name="Yang X."/>
            <person name="Ye C.Y."/>
            <person name="Mauro-Herrera M."/>
            <person name="Wang L."/>
            <person name="Li P."/>
            <person name="Sharma M."/>
            <person name="Sharma R."/>
            <person name="Ronald P.C."/>
            <person name="Panaud O."/>
            <person name="Kellogg E.A."/>
            <person name="Brutnell T.P."/>
            <person name="Doust A.N."/>
            <person name="Tuskan G.A."/>
            <person name="Rokhsar D."/>
            <person name="Devos K.M."/>
        </authorList>
    </citation>
    <scope>NUCLEOTIDE SEQUENCE [LARGE SCALE GENOMIC DNA]</scope>
    <source>
        <strain evidence="4">cv. Yugu1</strain>
    </source>
</reference>
<evidence type="ECO:0000313" key="3">
    <source>
        <dbReference type="EnsemblPlants" id="KQK98098"/>
    </source>
</evidence>
<dbReference type="PANTHER" id="PTHR31973">
    <property type="entry name" value="POLYPROTEIN, PUTATIVE-RELATED"/>
    <property type="match status" value="1"/>
</dbReference>
<accession>K3YCT1</accession>
<evidence type="ECO:0000259" key="2">
    <source>
        <dbReference type="Pfam" id="PF03108"/>
    </source>
</evidence>